<dbReference type="AlphaFoldDB" id="A0A1Z4VLT1"/>
<dbReference type="KEGG" id="ttc:FOKN1_0142"/>
<evidence type="ECO:0000313" key="2">
    <source>
        <dbReference type="EMBL" id="BAZ92547.1"/>
    </source>
</evidence>
<dbReference type="OrthoDB" id="5588650at2"/>
<evidence type="ECO:0000313" key="3">
    <source>
        <dbReference type="Proteomes" id="UP000218765"/>
    </source>
</evidence>
<protein>
    <submittedName>
        <fullName evidence="2">Transcriptional regulator</fullName>
    </submittedName>
</protein>
<dbReference type="Proteomes" id="UP000218765">
    <property type="component" value="Chromosome"/>
</dbReference>
<dbReference type="PANTHER" id="PTHR39594">
    <property type="entry name" value="PROTEIN YCHQ"/>
    <property type="match status" value="1"/>
</dbReference>
<proteinExistence type="predicted"/>
<dbReference type="PIRSF" id="PIRSF005610">
    <property type="entry name" value="SirB"/>
    <property type="match status" value="1"/>
</dbReference>
<accession>A0A1Z4VLT1</accession>
<name>A0A1Z4VLT1_9GAMM</name>
<dbReference type="InterPro" id="IPR007360">
    <property type="entry name" value="SirB"/>
</dbReference>
<gene>
    <name evidence="2" type="ORF">FOKN1_0142</name>
</gene>
<keyword evidence="1" id="KW-0472">Membrane</keyword>
<keyword evidence="1" id="KW-1133">Transmembrane helix</keyword>
<feature type="transmembrane region" description="Helical" evidence="1">
    <location>
        <begin position="103"/>
        <end position="124"/>
    </location>
</feature>
<sequence length="126" mass="13845">MSDYTAIKILHVATVIISGGGFALRLALMLWREAWLGLRPVKVLPHINDTLLLASGITLAVLSRQYPLAQDWLTAKLVALVVYILLGMLALKPRFAKPVRLGFGVLALLVFAYIVSVALARRAWPL</sequence>
<reference evidence="2 3" key="1">
    <citation type="submission" date="2017-05" db="EMBL/GenBank/DDBJ databases">
        <title>Thiocyanate degradation by Thiohalobacter thiocyanaticus FOKN1.</title>
        <authorList>
            <person name="Oshiki M."/>
            <person name="Fukushima T."/>
            <person name="Kawano S."/>
            <person name="Nakagawa J."/>
        </authorList>
    </citation>
    <scope>NUCLEOTIDE SEQUENCE [LARGE SCALE GENOMIC DNA]</scope>
    <source>
        <strain evidence="2 3">FOKN1</strain>
    </source>
</reference>
<dbReference type="RefSeq" id="WP_096363745.1">
    <property type="nucleotide sequence ID" value="NZ_AP018052.1"/>
</dbReference>
<dbReference type="GO" id="GO:0005886">
    <property type="term" value="C:plasma membrane"/>
    <property type="evidence" value="ECO:0007669"/>
    <property type="project" value="TreeGrafter"/>
</dbReference>
<keyword evidence="1" id="KW-0812">Transmembrane</keyword>
<evidence type="ECO:0000256" key="1">
    <source>
        <dbReference type="SAM" id="Phobius"/>
    </source>
</evidence>
<feature type="transmembrane region" description="Helical" evidence="1">
    <location>
        <begin position="6"/>
        <end position="31"/>
    </location>
</feature>
<dbReference type="Pfam" id="PF04247">
    <property type="entry name" value="SirB"/>
    <property type="match status" value="1"/>
</dbReference>
<feature type="transmembrane region" description="Helical" evidence="1">
    <location>
        <begin position="72"/>
        <end position="91"/>
    </location>
</feature>
<dbReference type="PANTHER" id="PTHR39594:SF1">
    <property type="entry name" value="PROTEIN YCHQ"/>
    <property type="match status" value="1"/>
</dbReference>
<dbReference type="EMBL" id="AP018052">
    <property type="protein sequence ID" value="BAZ92547.1"/>
    <property type="molecule type" value="Genomic_DNA"/>
</dbReference>
<keyword evidence="3" id="KW-1185">Reference proteome</keyword>
<organism evidence="2 3">
    <name type="scientific">Thiohalobacter thiocyanaticus</name>
    <dbReference type="NCBI Taxonomy" id="585455"/>
    <lineage>
        <taxon>Bacteria</taxon>
        <taxon>Pseudomonadati</taxon>
        <taxon>Pseudomonadota</taxon>
        <taxon>Gammaproteobacteria</taxon>
        <taxon>Thiohalobacterales</taxon>
        <taxon>Thiohalobacteraceae</taxon>
        <taxon>Thiohalobacter</taxon>
    </lineage>
</organism>